<sequence>MERERKAELQALAEQVNAALAAAQADDDARRARDESPEALGHAVREAAHVYNNLLAVLQGTVELLRHPALPEARRARYLQALEASTSRAAEETRRIQALGRRLAPRRVVLDLAPVVSAAARRHGLALAAPA</sequence>
<keyword evidence="2" id="KW-1185">Reference proteome</keyword>
<protein>
    <recommendedName>
        <fullName evidence="3">Signal transduction histidine kinase dimerisation/phosphoacceptor domain-containing protein</fullName>
    </recommendedName>
</protein>
<dbReference type="Proteomes" id="UP001595536">
    <property type="component" value="Unassembled WGS sequence"/>
</dbReference>
<evidence type="ECO:0000313" key="2">
    <source>
        <dbReference type="Proteomes" id="UP001595536"/>
    </source>
</evidence>
<accession>A0ABV7LEH5</accession>
<evidence type="ECO:0008006" key="3">
    <source>
        <dbReference type="Google" id="ProtNLM"/>
    </source>
</evidence>
<proteinExistence type="predicted"/>
<dbReference type="EMBL" id="JBHRUV010000034">
    <property type="protein sequence ID" value="MFC3266327.1"/>
    <property type="molecule type" value="Genomic_DNA"/>
</dbReference>
<organism evidence="1 2">
    <name type="scientific">Camelimonas abortus</name>
    <dbReference type="NCBI Taxonomy" id="1017184"/>
    <lineage>
        <taxon>Bacteria</taxon>
        <taxon>Pseudomonadati</taxon>
        <taxon>Pseudomonadota</taxon>
        <taxon>Alphaproteobacteria</taxon>
        <taxon>Hyphomicrobiales</taxon>
        <taxon>Chelatococcaceae</taxon>
        <taxon>Camelimonas</taxon>
    </lineage>
</organism>
<gene>
    <name evidence="1" type="ORF">ACFOEX_08175</name>
</gene>
<evidence type="ECO:0000313" key="1">
    <source>
        <dbReference type="EMBL" id="MFC3266327.1"/>
    </source>
</evidence>
<reference evidence="2" key="1">
    <citation type="journal article" date="2019" name="Int. J. Syst. Evol. Microbiol.">
        <title>The Global Catalogue of Microorganisms (GCM) 10K type strain sequencing project: providing services to taxonomists for standard genome sequencing and annotation.</title>
        <authorList>
            <consortium name="The Broad Institute Genomics Platform"/>
            <consortium name="The Broad Institute Genome Sequencing Center for Infectious Disease"/>
            <person name="Wu L."/>
            <person name="Ma J."/>
        </authorList>
    </citation>
    <scope>NUCLEOTIDE SEQUENCE [LARGE SCALE GENOMIC DNA]</scope>
    <source>
        <strain evidence="2">CCM 7941</strain>
    </source>
</reference>
<name>A0ABV7LEH5_9HYPH</name>
<feature type="non-terminal residue" evidence="1">
    <location>
        <position position="131"/>
    </location>
</feature>
<comment type="caution">
    <text evidence="1">The sequence shown here is derived from an EMBL/GenBank/DDBJ whole genome shotgun (WGS) entry which is preliminary data.</text>
</comment>